<dbReference type="Pfam" id="PF01402">
    <property type="entry name" value="RHH_1"/>
    <property type="match status" value="1"/>
</dbReference>
<protein>
    <submittedName>
        <fullName evidence="2">Unannotated protein</fullName>
    </submittedName>
</protein>
<dbReference type="CDD" id="cd21631">
    <property type="entry name" value="RHH_CopG_NikR-like"/>
    <property type="match status" value="1"/>
</dbReference>
<proteinExistence type="predicted"/>
<dbReference type="InterPro" id="IPR010985">
    <property type="entry name" value="Ribbon_hlx_hlx"/>
</dbReference>
<name>A0A6J7KIT8_9ZZZZ</name>
<dbReference type="GO" id="GO:0006355">
    <property type="term" value="P:regulation of DNA-templated transcription"/>
    <property type="evidence" value="ECO:0007669"/>
    <property type="project" value="InterPro"/>
</dbReference>
<feature type="domain" description="Ribbon-helix-helix protein CopG" evidence="1">
    <location>
        <begin position="2"/>
        <end position="35"/>
    </location>
</feature>
<dbReference type="SUPFAM" id="SSF47598">
    <property type="entry name" value="Ribbon-helix-helix"/>
    <property type="match status" value="1"/>
</dbReference>
<dbReference type="InterPro" id="IPR002145">
    <property type="entry name" value="CopG"/>
</dbReference>
<sequence length="73" mass="7740">MKKTSVYLEEALDEALALRAAEEGVTKAEFIRRTLTGAVGRPSRPKPSIGVFDGPEDLAENADAHLLAGGFPS</sequence>
<gene>
    <name evidence="2" type="ORF">UFOPK3564_03641</name>
</gene>
<organism evidence="2">
    <name type="scientific">freshwater metagenome</name>
    <dbReference type="NCBI Taxonomy" id="449393"/>
    <lineage>
        <taxon>unclassified sequences</taxon>
        <taxon>metagenomes</taxon>
        <taxon>ecological metagenomes</taxon>
    </lineage>
</organism>
<dbReference type="AlphaFoldDB" id="A0A6J7KIT8"/>
<evidence type="ECO:0000259" key="1">
    <source>
        <dbReference type="Pfam" id="PF01402"/>
    </source>
</evidence>
<accession>A0A6J7KIT8</accession>
<evidence type="ECO:0000313" key="2">
    <source>
        <dbReference type="EMBL" id="CAB4953804.1"/>
    </source>
</evidence>
<reference evidence="2" key="1">
    <citation type="submission" date="2020-05" db="EMBL/GenBank/DDBJ databases">
        <authorList>
            <person name="Chiriac C."/>
            <person name="Salcher M."/>
            <person name="Ghai R."/>
            <person name="Kavagutti S V."/>
        </authorList>
    </citation>
    <scope>NUCLEOTIDE SEQUENCE</scope>
</reference>
<dbReference type="EMBL" id="CAFBMK010000373">
    <property type="protein sequence ID" value="CAB4953804.1"/>
    <property type="molecule type" value="Genomic_DNA"/>
</dbReference>